<dbReference type="STRING" id="59843.A3958_21720"/>
<comment type="caution">
    <text evidence="1">The sequence shown here is derived from an EMBL/GenBank/DDBJ whole genome shotgun (WGS) entry which is preliminary data.</text>
</comment>
<name>A0A163LV51_9BACL</name>
<accession>A0A163LV51</accession>
<dbReference type="Proteomes" id="UP000076796">
    <property type="component" value="Unassembled WGS sequence"/>
</dbReference>
<gene>
    <name evidence="1" type="ORF">AWU65_22440</name>
</gene>
<keyword evidence="2" id="KW-1185">Reference proteome</keyword>
<dbReference type="EMBL" id="LWMH01000001">
    <property type="protein sequence ID" value="KZS48496.1"/>
    <property type="molecule type" value="Genomic_DNA"/>
</dbReference>
<sequence>MTYNRTGLWCVTLAILLLTGCANGPRSETIIIPSKEENHTLDEERRPFQVKTIYRLPDSITDQGELLGWATPESVIGLFEEASRSEGLSLQFQRLSAPYESVETLQAVGNNAMYHHLSPDGKTISGVAKSAEGASLKLITYPSGEEEMVEATTDSTQQLLFEQPTWSANSQYVSYLVMEEGRRLASIGVYDTQAEKAKVYRLKGFDMAGIPIKAKISDDGRMMLIVLDQSSNGRIVAMGTINGSVIEFQYEHEIGSDQIDWLNHDQFVFQGMEGTLYEYDRRNQELSILLERVDSFEFSQDRKYIAYSLNGKDTLYAGKLQGKNILHAEPIYHGIIPSDMYWSPDHNRLLVNGRKTYVKPRVVKEAKPMDLRPFIIEFE</sequence>
<evidence type="ECO:0008006" key="3">
    <source>
        <dbReference type="Google" id="ProtNLM"/>
    </source>
</evidence>
<dbReference type="SUPFAM" id="SSF82171">
    <property type="entry name" value="DPP6 N-terminal domain-like"/>
    <property type="match status" value="1"/>
</dbReference>
<protein>
    <recommendedName>
        <fullName evidence="3">WD40 repeat domain-containing protein</fullName>
    </recommendedName>
</protein>
<proteinExistence type="predicted"/>
<evidence type="ECO:0000313" key="1">
    <source>
        <dbReference type="EMBL" id="KZS48496.1"/>
    </source>
</evidence>
<organism evidence="1 2">
    <name type="scientific">Paenibacillus glucanolyticus</name>
    <dbReference type="NCBI Taxonomy" id="59843"/>
    <lineage>
        <taxon>Bacteria</taxon>
        <taxon>Bacillati</taxon>
        <taxon>Bacillota</taxon>
        <taxon>Bacilli</taxon>
        <taxon>Bacillales</taxon>
        <taxon>Paenibacillaceae</taxon>
        <taxon>Paenibacillus</taxon>
    </lineage>
</organism>
<reference evidence="1" key="1">
    <citation type="journal article" date="2016" name="Genome Announc.">
        <title>Draft genomes of two strains of Paenibacillus glucanolyticus with capability to degrade lignocellulose.</title>
        <authorList>
            <person name="Mathews S.L."/>
            <person name="Pawlak J."/>
            <person name="Grunden A.M."/>
        </authorList>
    </citation>
    <scope>NUCLEOTIDE SEQUENCE [LARGE SCALE GENOMIC DNA]</scope>
    <source>
        <strain evidence="1">SLM1</strain>
    </source>
</reference>
<dbReference type="PROSITE" id="PS51257">
    <property type="entry name" value="PROKAR_LIPOPROTEIN"/>
    <property type="match status" value="1"/>
</dbReference>
<evidence type="ECO:0000313" key="2">
    <source>
        <dbReference type="Proteomes" id="UP000076796"/>
    </source>
</evidence>
<dbReference type="OrthoDB" id="2663372at2"/>
<dbReference type="AlphaFoldDB" id="A0A163LV51"/>